<protein>
    <submittedName>
        <fullName evidence="1">Uncharacterized protein</fullName>
    </submittedName>
</protein>
<evidence type="ECO:0000313" key="2">
    <source>
        <dbReference type="Proteomes" id="UP000054928"/>
    </source>
</evidence>
<keyword evidence="2" id="KW-1185">Reference proteome</keyword>
<name>A0A0P1AKE1_PLAHL</name>
<dbReference type="AlphaFoldDB" id="A0A0P1AKE1"/>
<dbReference type="RefSeq" id="XP_024577933.1">
    <property type="nucleotide sequence ID" value="XM_024727346.1"/>
</dbReference>
<dbReference type="GeneID" id="36406958"/>
<dbReference type="EMBL" id="CCYD01000553">
    <property type="protein sequence ID" value="CEG41564.1"/>
    <property type="molecule type" value="Genomic_DNA"/>
</dbReference>
<reference evidence="2" key="1">
    <citation type="submission" date="2014-09" db="EMBL/GenBank/DDBJ databases">
        <authorList>
            <person name="Sharma Rahul"/>
            <person name="Thines Marco"/>
        </authorList>
    </citation>
    <scope>NUCLEOTIDE SEQUENCE [LARGE SCALE GENOMIC DNA]</scope>
</reference>
<evidence type="ECO:0000313" key="1">
    <source>
        <dbReference type="EMBL" id="CEG41564.1"/>
    </source>
</evidence>
<dbReference type="Proteomes" id="UP000054928">
    <property type="component" value="Unassembled WGS sequence"/>
</dbReference>
<sequence>MNLQTKRRHHRLLVEDVEIIKFPCAGRVNVVVVVFLRHPKKIALDVTMITSRITDGVYVSSTTCFALWKACQSRYHLRLSQYNSTESAFYRFFAQGLLYYIMNSSFFINQ</sequence>
<organism evidence="1 2">
    <name type="scientific">Plasmopara halstedii</name>
    <name type="common">Downy mildew of sunflower</name>
    <dbReference type="NCBI Taxonomy" id="4781"/>
    <lineage>
        <taxon>Eukaryota</taxon>
        <taxon>Sar</taxon>
        <taxon>Stramenopiles</taxon>
        <taxon>Oomycota</taxon>
        <taxon>Peronosporomycetes</taxon>
        <taxon>Peronosporales</taxon>
        <taxon>Peronosporaceae</taxon>
        <taxon>Plasmopara</taxon>
    </lineage>
</organism>
<proteinExistence type="predicted"/>
<accession>A0A0P1AKE1</accession>